<dbReference type="InterPro" id="IPR008713">
    <property type="entry name" value="Phage_lambda_NinG"/>
</dbReference>
<accession>A0A6J5LBW1</accession>
<organism evidence="3">
    <name type="scientific">uncultured Caudovirales phage</name>
    <dbReference type="NCBI Taxonomy" id="2100421"/>
    <lineage>
        <taxon>Viruses</taxon>
        <taxon>Duplodnaviria</taxon>
        <taxon>Heunggongvirae</taxon>
        <taxon>Uroviricota</taxon>
        <taxon>Caudoviricetes</taxon>
        <taxon>Peduoviridae</taxon>
        <taxon>Maltschvirus</taxon>
        <taxon>Maltschvirus maltsch</taxon>
    </lineage>
</organism>
<comment type="similarity">
    <text evidence="1">Belongs to the ninG family.</text>
</comment>
<protein>
    <recommendedName>
        <fullName evidence="2">Protein ninG</fullName>
    </recommendedName>
</protein>
<reference evidence="3" key="1">
    <citation type="submission" date="2020-04" db="EMBL/GenBank/DDBJ databases">
        <authorList>
            <person name="Chiriac C."/>
            <person name="Salcher M."/>
            <person name="Ghai R."/>
            <person name="Kavagutti S V."/>
        </authorList>
    </citation>
    <scope>NUCLEOTIDE SEQUENCE</scope>
</reference>
<dbReference type="Pfam" id="PF05766">
    <property type="entry name" value="NinG"/>
    <property type="match status" value="1"/>
</dbReference>
<gene>
    <name evidence="3" type="ORF">UFOVP138_4</name>
</gene>
<evidence type="ECO:0000256" key="2">
    <source>
        <dbReference type="ARBA" id="ARBA00021638"/>
    </source>
</evidence>
<name>A0A6J5LBW1_9CAUD</name>
<dbReference type="EMBL" id="LR796256">
    <property type="protein sequence ID" value="CAB4131994.1"/>
    <property type="molecule type" value="Genomic_DNA"/>
</dbReference>
<sequence>MPKLKTCKSCKAKFEPAKPLQSVCNPKCAFDHAQNLKAKRAQDTAKKERKELRKALDAIKPRVIWMREAQAAFNAYIRARDADLPCISCGQHRNSYDAGHYRTTAAAPELRFNEVNVHKQCVQCNQHLHGNLIEYRIGLVSRIGTDMAEWLEGKHDPKHYTVDDLKSIKELYKFKLKELKRTII</sequence>
<evidence type="ECO:0000313" key="3">
    <source>
        <dbReference type="EMBL" id="CAB4131994.1"/>
    </source>
</evidence>
<evidence type="ECO:0000256" key="1">
    <source>
        <dbReference type="ARBA" id="ARBA00008471"/>
    </source>
</evidence>
<proteinExistence type="inferred from homology"/>